<feature type="repeat" description="PPR" evidence="2">
    <location>
        <begin position="189"/>
        <end position="223"/>
    </location>
</feature>
<accession>A0A813IT64</accession>
<feature type="repeat" description="PPR" evidence="2">
    <location>
        <begin position="224"/>
        <end position="258"/>
    </location>
</feature>
<dbReference type="PANTHER" id="PTHR47447">
    <property type="entry name" value="OS03G0856100 PROTEIN"/>
    <property type="match status" value="1"/>
</dbReference>
<evidence type="ECO:0008006" key="5">
    <source>
        <dbReference type="Google" id="ProtNLM"/>
    </source>
</evidence>
<dbReference type="InterPro" id="IPR002885">
    <property type="entry name" value="PPR_rpt"/>
</dbReference>
<reference evidence="3" key="1">
    <citation type="submission" date="2021-02" db="EMBL/GenBank/DDBJ databases">
        <authorList>
            <person name="Dougan E. K."/>
            <person name="Rhodes N."/>
            <person name="Thang M."/>
            <person name="Chan C."/>
        </authorList>
    </citation>
    <scope>NUCLEOTIDE SEQUENCE</scope>
</reference>
<dbReference type="PANTHER" id="PTHR47447:SF17">
    <property type="entry name" value="OS12G0638900 PROTEIN"/>
    <property type="match status" value="1"/>
</dbReference>
<dbReference type="PROSITE" id="PS51375">
    <property type="entry name" value="PPR"/>
    <property type="match status" value="9"/>
</dbReference>
<dbReference type="Pfam" id="PF13041">
    <property type="entry name" value="PPR_2"/>
    <property type="match status" value="1"/>
</dbReference>
<evidence type="ECO:0000313" key="3">
    <source>
        <dbReference type="EMBL" id="CAE8660460.1"/>
    </source>
</evidence>
<dbReference type="InterPro" id="IPR011990">
    <property type="entry name" value="TPR-like_helical_dom_sf"/>
</dbReference>
<feature type="repeat" description="PPR" evidence="2">
    <location>
        <begin position="550"/>
        <end position="584"/>
    </location>
</feature>
<feature type="repeat" description="PPR" evidence="2">
    <location>
        <begin position="377"/>
        <end position="411"/>
    </location>
</feature>
<organism evidence="3 4">
    <name type="scientific">Polarella glacialis</name>
    <name type="common">Dinoflagellate</name>
    <dbReference type="NCBI Taxonomy" id="89957"/>
    <lineage>
        <taxon>Eukaryota</taxon>
        <taxon>Sar</taxon>
        <taxon>Alveolata</taxon>
        <taxon>Dinophyceae</taxon>
        <taxon>Suessiales</taxon>
        <taxon>Suessiaceae</taxon>
        <taxon>Polarella</taxon>
    </lineage>
</organism>
<dbReference type="Gene3D" id="1.25.40.10">
    <property type="entry name" value="Tetratricopeptide repeat domain"/>
    <property type="match status" value="4"/>
</dbReference>
<sequence>MAGAPHLGRPAGSPAVRLLLSLPPGASTDEVGRCLTQEFQSWGQRPKLATATLKELALQKLPGTAEQVLHAMRTGRVEANVVHFNAVVSAYEKISLWQQALTLLRKMPSLRVAQDVVGVSSGISACAKSGLWQLALRLLGEMPEVKLGPDEICRDVSCNTAISACEKGGCWLLALALLRQMPAMRLRPDVISFNAAISSCEKGGRWREAIELLRDMARDRVLPDIVSFSAAISACDKGRRWQRALGILQEMVFAQVPPSKISCLDLLKAAMRPSALAPREVLDQELALELLRDEMPKRRVVRDAISNATTLPSPAARRAASGASASSCERPAGVRQVGLRADAVSFNAAMSSCEKAGQWQMAVQLLRQLPPLRVRADEIGYGAAIRACSSQGRWQLALGLVSEMAGVKLRPNEVCRNAAITGCERAGCWQPALAVLQLMPEQGSRPDVISFNAAISSCEKGGRWQEAMELLRSMAGVQVGVAHGNQLLRRHQRLREGSPLASGASASGGDAALQVVPDRVTCNAAISACEKGGQWQLATSLLEQMPRFPDEISFNSAITACQKYGPWSIALSFLQQMPEVGLTPNEMSYNAVVGAFLRSEDLAMGLLGLLGDVQERMLSLIRPL</sequence>
<feature type="repeat" description="PPR" evidence="2">
    <location>
        <begin position="342"/>
        <end position="376"/>
    </location>
</feature>
<feature type="repeat" description="PPR" evidence="2">
    <location>
        <begin position="447"/>
        <end position="481"/>
    </location>
</feature>
<feature type="repeat" description="PPR" evidence="2">
    <location>
        <begin position="518"/>
        <end position="548"/>
    </location>
</feature>
<feature type="repeat" description="PPR" evidence="2">
    <location>
        <begin position="412"/>
        <end position="446"/>
    </location>
</feature>
<dbReference type="Pfam" id="PF01535">
    <property type="entry name" value="PPR"/>
    <property type="match status" value="8"/>
</dbReference>
<dbReference type="Pfam" id="PF13812">
    <property type="entry name" value="PPR_3"/>
    <property type="match status" value="1"/>
</dbReference>
<gene>
    <name evidence="3" type="ORF">PGLA2088_LOCUS14150</name>
</gene>
<dbReference type="NCBIfam" id="TIGR00756">
    <property type="entry name" value="PPR"/>
    <property type="match status" value="3"/>
</dbReference>
<protein>
    <recommendedName>
        <fullName evidence="5">Pentatricopeptide repeat-containing protein, chloroplastic</fullName>
    </recommendedName>
</protein>
<keyword evidence="1" id="KW-0677">Repeat</keyword>
<evidence type="ECO:0000313" key="4">
    <source>
        <dbReference type="Proteomes" id="UP000626109"/>
    </source>
</evidence>
<evidence type="ECO:0000256" key="1">
    <source>
        <dbReference type="ARBA" id="ARBA00022737"/>
    </source>
</evidence>
<comment type="caution">
    <text evidence="3">The sequence shown here is derived from an EMBL/GenBank/DDBJ whole genome shotgun (WGS) entry which is preliminary data.</text>
</comment>
<name>A0A813IT64_POLGL</name>
<dbReference type="EMBL" id="CAJNNW010017204">
    <property type="protein sequence ID" value="CAE8660460.1"/>
    <property type="molecule type" value="Genomic_DNA"/>
</dbReference>
<dbReference type="Proteomes" id="UP000626109">
    <property type="component" value="Unassembled WGS sequence"/>
</dbReference>
<dbReference type="AlphaFoldDB" id="A0A813IT64"/>
<evidence type="ECO:0000256" key="2">
    <source>
        <dbReference type="PROSITE-ProRule" id="PRU00708"/>
    </source>
</evidence>
<proteinExistence type="predicted"/>
<feature type="repeat" description="PPR" evidence="2">
    <location>
        <begin position="115"/>
        <end position="149"/>
    </location>
</feature>